<feature type="region of interest" description="Disordered" evidence="1">
    <location>
        <begin position="24"/>
        <end position="43"/>
    </location>
</feature>
<evidence type="ECO:0000313" key="3">
    <source>
        <dbReference type="Proteomes" id="UP001066276"/>
    </source>
</evidence>
<protein>
    <submittedName>
        <fullName evidence="2">Uncharacterized protein</fullName>
    </submittedName>
</protein>
<name>A0AAV7NP90_PLEWA</name>
<reference evidence="2" key="1">
    <citation type="journal article" date="2022" name="bioRxiv">
        <title>Sequencing and chromosome-scale assembly of the giantPleurodeles waltlgenome.</title>
        <authorList>
            <person name="Brown T."/>
            <person name="Elewa A."/>
            <person name="Iarovenko S."/>
            <person name="Subramanian E."/>
            <person name="Araus A.J."/>
            <person name="Petzold A."/>
            <person name="Susuki M."/>
            <person name="Suzuki K.-i.T."/>
            <person name="Hayashi T."/>
            <person name="Toyoda A."/>
            <person name="Oliveira C."/>
            <person name="Osipova E."/>
            <person name="Leigh N.D."/>
            <person name="Simon A."/>
            <person name="Yun M.H."/>
        </authorList>
    </citation>
    <scope>NUCLEOTIDE SEQUENCE</scope>
    <source>
        <strain evidence="2">20211129_DDA</strain>
        <tissue evidence="2">Liver</tissue>
    </source>
</reference>
<dbReference type="Proteomes" id="UP001066276">
    <property type="component" value="Chromosome 8"/>
</dbReference>
<gene>
    <name evidence="2" type="ORF">NDU88_004673</name>
</gene>
<accession>A0AAV7NP90</accession>
<proteinExistence type="predicted"/>
<dbReference type="AlphaFoldDB" id="A0AAV7NP90"/>
<comment type="caution">
    <text evidence="2">The sequence shown here is derived from an EMBL/GenBank/DDBJ whole genome shotgun (WGS) entry which is preliminary data.</text>
</comment>
<dbReference type="EMBL" id="JANPWB010000012">
    <property type="protein sequence ID" value="KAJ1116462.1"/>
    <property type="molecule type" value="Genomic_DNA"/>
</dbReference>
<evidence type="ECO:0000256" key="1">
    <source>
        <dbReference type="SAM" id="MobiDB-lite"/>
    </source>
</evidence>
<organism evidence="2 3">
    <name type="scientific">Pleurodeles waltl</name>
    <name type="common">Iberian ribbed newt</name>
    <dbReference type="NCBI Taxonomy" id="8319"/>
    <lineage>
        <taxon>Eukaryota</taxon>
        <taxon>Metazoa</taxon>
        <taxon>Chordata</taxon>
        <taxon>Craniata</taxon>
        <taxon>Vertebrata</taxon>
        <taxon>Euteleostomi</taxon>
        <taxon>Amphibia</taxon>
        <taxon>Batrachia</taxon>
        <taxon>Caudata</taxon>
        <taxon>Salamandroidea</taxon>
        <taxon>Salamandridae</taxon>
        <taxon>Pleurodelinae</taxon>
        <taxon>Pleurodeles</taxon>
    </lineage>
</organism>
<keyword evidence="3" id="KW-1185">Reference proteome</keyword>
<sequence>MWVVIPVAEFRGLSRHLRDDALKSGAGRKKSQGLHRSGGSCKENSTALEPLHRFLSGSWAASLRLGCALSQWAICRICGRNAGAALIFSLRSQVASFRFGVQ</sequence>
<evidence type="ECO:0000313" key="2">
    <source>
        <dbReference type="EMBL" id="KAJ1116462.1"/>
    </source>
</evidence>